<evidence type="ECO:0000313" key="2">
    <source>
        <dbReference type="EMBL" id="HIX01862.1"/>
    </source>
</evidence>
<protein>
    <submittedName>
        <fullName evidence="2">Type I glyceraldehyde-3-phosphate dehydrogenase</fullName>
        <ecNumber evidence="2">1.2.1.12</ecNumber>
    </submittedName>
</protein>
<name>A0A9D1UWY1_9LACO</name>
<evidence type="ECO:0000259" key="1">
    <source>
        <dbReference type="Pfam" id="PF00044"/>
    </source>
</evidence>
<proteinExistence type="predicted"/>
<comment type="caution">
    <text evidence="2">The sequence shown here is derived from an EMBL/GenBank/DDBJ whole genome shotgun (WGS) entry which is preliminary data.</text>
</comment>
<evidence type="ECO:0000313" key="3">
    <source>
        <dbReference type="Proteomes" id="UP000823963"/>
    </source>
</evidence>
<organism evidence="2 3">
    <name type="scientific">Candidatus Ligilactobacillus excrementigallinarum</name>
    <dbReference type="NCBI Taxonomy" id="2838641"/>
    <lineage>
        <taxon>Bacteria</taxon>
        <taxon>Bacillati</taxon>
        <taxon>Bacillota</taxon>
        <taxon>Bacilli</taxon>
        <taxon>Lactobacillales</taxon>
        <taxon>Lactobacillaceae</taxon>
        <taxon>Ligilactobacillus</taxon>
    </lineage>
</organism>
<dbReference type="Pfam" id="PF00044">
    <property type="entry name" value="Gp_dh_N"/>
    <property type="match status" value="1"/>
</dbReference>
<accession>A0A9D1UWY1</accession>
<dbReference type="EC" id="1.2.1.12" evidence="2"/>
<feature type="non-terminal residue" evidence="2">
    <location>
        <position position="35"/>
    </location>
</feature>
<reference evidence="2" key="2">
    <citation type="submission" date="2021-04" db="EMBL/GenBank/DDBJ databases">
        <authorList>
            <person name="Gilroy R."/>
        </authorList>
    </citation>
    <scope>NUCLEOTIDE SEQUENCE</scope>
    <source>
        <strain evidence="2">6627</strain>
    </source>
</reference>
<feature type="domain" description="Glyceraldehyde 3-phosphate dehydrogenase NAD(P) binding" evidence="1">
    <location>
        <begin position="4"/>
        <end position="35"/>
    </location>
</feature>
<dbReference type="GO" id="GO:0051287">
    <property type="term" value="F:NAD binding"/>
    <property type="evidence" value="ECO:0007669"/>
    <property type="project" value="InterPro"/>
</dbReference>
<dbReference type="EMBL" id="DXFP01000031">
    <property type="protein sequence ID" value="HIX01862.1"/>
    <property type="molecule type" value="Genomic_DNA"/>
</dbReference>
<dbReference type="SUPFAM" id="SSF51735">
    <property type="entry name" value="NAD(P)-binding Rossmann-fold domains"/>
    <property type="match status" value="1"/>
</dbReference>
<dbReference type="GO" id="GO:0004365">
    <property type="term" value="F:glyceraldehyde-3-phosphate dehydrogenase (NAD+) (phosphorylating) activity"/>
    <property type="evidence" value="ECO:0007669"/>
    <property type="project" value="UniProtKB-EC"/>
</dbReference>
<reference evidence="2" key="1">
    <citation type="journal article" date="2021" name="PeerJ">
        <title>Extensive microbial diversity within the chicken gut microbiome revealed by metagenomics and culture.</title>
        <authorList>
            <person name="Gilroy R."/>
            <person name="Ravi A."/>
            <person name="Getino M."/>
            <person name="Pursley I."/>
            <person name="Horton D.L."/>
            <person name="Alikhan N.F."/>
            <person name="Baker D."/>
            <person name="Gharbi K."/>
            <person name="Hall N."/>
            <person name="Watson M."/>
            <person name="Adriaenssens E.M."/>
            <person name="Foster-Nyarko E."/>
            <person name="Jarju S."/>
            <person name="Secka A."/>
            <person name="Antonio M."/>
            <person name="Oren A."/>
            <person name="Chaudhuri R.R."/>
            <person name="La Ragione R."/>
            <person name="Hildebrand F."/>
            <person name="Pallen M.J."/>
        </authorList>
    </citation>
    <scope>NUCLEOTIDE SEQUENCE</scope>
    <source>
        <strain evidence="2">6627</strain>
    </source>
</reference>
<dbReference type="Gene3D" id="3.40.50.720">
    <property type="entry name" value="NAD(P)-binding Rossmann-like Domain"/>
    <property type="match status" value="1"/>
</dbReference>
<dbReference type="Proteomes" id="UP000823963">
    <property type="component" value="Unassembled WGS sequence"/>
</dbReference>
<sequence>MTTKVGINGFGRIGRLAFRRIAEVSDDLEIVAIND</sequence>
<dbReference type="InterPro" id="IPR020828">
    <property type="entry name" value="GlycerAld_3-P_DH_NAD(P)-bd"/>
</dbReference>
<dbReference type="InterPro" id="IPR036291">
    <property type="entry name" value="NAD(P)-bd_dom_sf"/>
</dbReference>
<gene>
    <name evidence="2" type="ORF">H9861_03815</name>
</gene>
<keyword evidence="2" id="KW-0560">Oxidoreductase</keyword>
<dbReference type="AlphaFoldDB" id="A0A9D1UWY1"/>